<evidence type="ECO:0000256" key="1">
    <source>
        <dbReference type="SAM" id="MobiDB-lite"/>
    </source>
</evidence>
<protein>
    <submittedName>
        <fullName evidence="2">Uncharacterized protein</fullName>
    </submittedName>
</protein>
<reference evidence="2" key="1">
    <citation type="submission" date="2020-02" db="EMBL/GenBank/DDBJ databases">
        <authorList>
            <person name="Meier V. D."/>
        </authorList>
    </citation>
    <scope>NUCLEOTIDE SEQUENCE</scope>
    <source>
        <strain evidence="2">AVDCRST_MAG22</strain>
    </source>
</reference>
<feature type="non-terminal residue" evidence="2">
    <location>
        <position position="124"/>
    </location>
</feature>
<feature type="compositionally biased region" description="Polar residues" evidence="1">
    <location>
        <begin position="38"/>
        <end position="53"/>
    </location>
</feature>
<feature type="non-terminal residue" evidence="2">
    <location>
        <position position="1"/>
    </location>
</feature>
<proteinExistence type="predicted"/>
<feature type="compositionally biased region" description="Polar residues" evidence="1">
    <location>
        <begin position="1"/>
        <end position="12"/>
    </location>
</feature>
<sequence length="124" mass="13265">CLVRSGASSAGSLNVRAAGRRPNPRPTRTSYPGRERSSGVTPESTPRSANGRSGSRPRPDGWKRPAPPARARTTVPYGPGKRSRPAWPRCATRSSSPRGERGARLLTGRPAGRSRFPGRTVRAP</sequence>
<dbReference type="EMBL" id="CADCUV010000042">
    <property type="protein sequence ID" value="CAA9396321.1"/>
    <property type="molecule type" value="Genomic_DNA"/>
</dbReference>
<dbReference type="AlphaFoldDB" id="A0A6J4NS89"/>
<feature type="region of interest" description="Disordered" evidence="1">
    <location>
        <begin position="1"/>
        <end position="124"/>
    </location>
</feature>
<gene>
    <name evidence="2" type="ORF">AVDCRST_MAG22-902</name>
</gene>
<evidence type="ECO:0000313" key="2">
    <source>
        <dbReference type="EMBL" id="CAA9396321.1"/>
    </source>
</evidence>
<name>A0A6J4NS89_9ACTN</name>
<accession>A0A6J4NS89</accession>
<organism evidence="2">
    <name type="scientific">uncultured Rubrobacteraceae bacterium</name>
    <dbReference type="NCBI Taxonomy" id="349277"/>
    <lineage>
        <taxon>Bacteria</taxon>
        <taxon>Bacillati</taxon>
        <taxon>Actinomycetota</taxon>
        <taxon>Rubrobacteria</taxon>
        <taxon>Rubrobacterales</taxon>
        <taxon>Rubrobacteraceae</taxon>
        <taxon>environmental samples</taxon>
    </lineage>
</organism>